<evidence type="ECO:0008006" key="4">
    <source>
        <dbReference type="Google" id="ProtNLM"/>
    </source>
</evidence>
<gene>
    <name evidence="2" type="ORF">G6F50_013779</name>
</gene>
<dbReference type="InterPro" id="IPR013783">
    <property type="entry name" value="Ig-like_fold"/>
</dbReference>
<evidence type="ECO:0000313" key="2">
    <source>
        <dbReference type="EMBL" id="KAG1545169.1"/>
    </source>
</evidence>
<feature type="chain" id="PRO_5040336314" description="Pilus assembly protein" evidence="1">
    <location>
        <begin position="22"/>
        <end position="235"/>
    </location>
</feature>
<proteinExistence type="predicted"/>
<evidence type="ECO:0000256" key="1">
    <source>
        <dbReference type="SAM" id="SignalP"/>
    </source>
</evidence>
<evidence type="ECO:0000313" key="3">
    <source>
        <dbReference type="Proteomes" id="UP000740926"/>
    </source>
</evidence>
<dbReference type="SUPFAM" id="SSF49354">
    <property type="entry name" value="PapD-like"/>
    <property type="match status" value="1"/>
</dbReference>
<keyword evidence="3" id="KW-1185">Reference proteome</keyword>
<comment type="caution">
    <text evidence="2">The sequence shown here is derived from an EMBL/GenBank/DDBJ whole genome shotgun (WGS) entry which is preliminary data.</text>
</comment>
<organism evidence="2 3">
    <name type="scientific">Rhizopus delemar</name>
    <dbReference type="NCBI Taxonomy" id="936053"/>
    <lineage>
        <taxon>Eukaryota</taxon>
        <taxon>Fungi</taxon>
        <taxon>Fungi incertae sedis</taxon>
        <taxon>Mucoromycota</taxon>
        <taxon>Mucoromycotina</taxon>
        <taxon>Mucoromycetes</taxon>
        <taxon>Mucorales</taxon>
        <taxon>Mucorineae</taxon>
        <taxon>Rhizopodaceae</taxon>
        <taxon>Rhizopus</taxon>
    </lineage>
</organism>
<feature type="signal peptide" evidence="1">
    <location>
        <begin position="1"/>
        <end position="21"/>
    </location>
</feature>
<name>A0A9P6YCT2_9FUNG</name>
<dbReference type="AlphaFoldDB" id="A0A9P6YCT2"/>
<dbReference type="EMBL" id="JAANIU010005830">
    <property type="protein sequence ID" value="KAG1545169.1"/>
    <property type="molecule type" value="Genomic_DNA"/>
</dbReference>
<accession>A0A9P6YCT2</accession>
<protein>
    <recommendedName>
        <fullName evidence="4">Pilus assembly protein</fullName>
    </recommendedName>
</protein>
<dbReference type="InterPro" id="IPR008962">
    <property type="entry name" value="PapD-like_sf"/>
</dbReference>
<keyword evidence="1" id="KW-0732">Signal</keyword>
<reference evidence="2 3" key="1">
    <citation type="journal article" date="2020" name="Microb. Genom.">
        <title>Genetic diversity of clinical and environmental Mucorales isolates obtained from an investigation of mucormycosis cases among solid organ transplant recipients.</title>
        <authorList>
            <person name="Nguyen M.H."/>
            <person name="Kaul D."/>
            <person name="Muto C."/>
            <person name="Cheng S.J."/>
            <person name="Richter R.A."/>
            <person name="Bruno V.M."/>
            <person name="Liu G."/>
            <person name="Beyhan S."/>
            <person name="Sundermann A.J."/>
            <person name="Mounaud S."/>
            <person name="Pasculle A.W."/>
            <person name="Nierman W.C."/>
            <person name="Driscoll E."/>
            <person name="Cumbie R."/>
            <person name="Clancy C.J."/>
            <person name="Dupont C.L."/>
        </authorList>
    </citation>
    <scope>NUCLEOTIDE SEQUENCE [LARGE SCALE GENOMIC DNA]</scope>
    <source>
        <strain evidence="2 3">GL24</strain>
    </source>
</reference>
<dbReference type="Gene3D" id="2.60.40.10">
    <property type="entry name" value="Immunoglobulins"/>
    <property type="match status" value="1"/>
</dbReference>
<sequence>MKKIVLSLLPLVLLVALPAQAHLTIHPMRPSIEGKRSAQIRLYSQSTQPQYVQVALRRIDNPASENEREVVVEPHEAAISITPGKFALSGGGNRLIRLIPLQSVEKETAYRIYFEGVRGPEEIEHEGEGESQANVGVSLVWGALVNVVPTEGEVALRLQGNSLHNTGTLRVGITSVAECSSAGACTAHDVSHSLYPDAALELPFQPKPGSTLQLRYRLTRDGYREHVQTVTPSAG</sequence>
<dbReference type="Proteomes" id="UP000740926">
    <property type="component" value="Unassembled WGS sequence"/>
</dbReference>